<proteinExistence type="predicted"/>
<reference evidence="1 2" key="1">
    <citation type="submission" date="2023-11" db="EMBL/GenBank/DDBJ databases">
        <title>An acidophilic fungus is an integral part of prey digestion in a carnivorous sundew plant.</title>
        <authorList>
            <person name="Tsai I.J."/>
        </authorList>
    </citation>
    <scope>NUCLEOTIDE SEQUENCE [LARGE SCALE GENOMIC DNA]</scope>
    <source>
        <strain evidence="1">169a</strain>
    </source>
</reference>
<evidence type="ECO:0000313" key="2">
    <source>
        <dbReference type="Proteomes" id="UP001303373"/>
    </source>
</evidence>
<dbReference type="EMBL" id="CP138582">
    <property type="protein sequence ID" value="WPG99723.1"/>
    <property type="molecule type" value="Genomic_DNA"/>
</dbReference>
<gene>
    <name evidence="1" type="ORF">R9X50_00254200</name>
</gene>
<dbReference type="AlphaFoldDB" id="A0AAQ3M1F7"/>
<keyword evidence="2" id="KW-1185">Reference proteome</keyword>
<protein>
    <submittedName>
        <fullName evidence="1">Uncharacterized protein</fullName>
    </submittedName>
</protein>
<name>A0AAQ3M1F7_9PEZI</name>
<evidence type="ECO:0000313" key="1">
    <source>
        <dbReference type="EMBL" id="WPG99723.1"/>
    </source>
</evidence>
<accession>A0AAQ3M1F7</accession>
<organism evidence="1 2">
    <name type="scientific">Acrodontium crateriforme</name>
    <dbReference type="NCBI Taxonomy" id="150365"/>
    <lineage>
        <taxon>Eukaryota</taxon>
        <taxon>Fungi</taxon>
        <taxon>Dikarya</taxon>
        <taxon>Ascomycota</taxon>
        <taxon>Pezizomycotina</taxon>
        <taxon>Dothideomycetes</taxon>
        <taxon>Dothideomycetidae</taxon>
        <taxon>Mycosphaerellales</taxon>
        <taxon>Teratosphaeriaceae</taxon>
        <taxon>Acrodontium</taxon>
    </lineage>
</organism>
<sequence>MLPSLNYQVFEDRNLFDSVDAATIRDHFRVWAATAPEQEQGGMGAARSQRYQFCVQVDAEALHSVVHEAPPPERGDTKSKGWVKLIWKDWEPQNDVVEQAEDQPIEEIAQNDVGWCRAKYSLLMPSIYAIIQDRHDCYREYRRPPTVIKP</sequence>
<dbReference type="Proteomes" id="UP001303373">
    <property type="component" value="Chromosome 3"/>
</dbReference>